<accession>A0ACD5GNQ9</accession>
<name>A0ACD5GNQ9_9CYAN</name>
<proteinExistence type="predicted"/>
<evidence type="ECO:0000313" key="1">
    <source>
        <dbReference type="EMBL" id="XPM62124.1"/>
    </source>
</evidence>
<organism evidence="1 2">
    <name type="scientific">Desertifilum tharense IPPAS B-1220</name>
    <dbReference type="NCBI Taxonomy" id="1781255"/>
    <lineage>
        <taxon>Bacteria</taxon>
        <taxon>Bacillati</taxon>
        <taxon>Cyanobacteriota</taxon>
        <taxon>Cyanophyceae</taxon>
        <taxon>Desertifilales</taxon>
        <taxon>Desertifilaceae</taxon>
        <taxon>Desertifilum</taxon>
    </lineage>
</organism>
<dbReference type="EMBL" id="CP182909">
    <property type="protein sequence ID" value="XPM62124.1"/>
    <property type="molecule type" value="Genomic_DNA"/>
</dbReference>
<dbReference type="Proteomes" id="UP000095472">
    <property type="component" value="Chromosome"/>
</dbReference>
<protein>
    <submittedName>
        <fullName evidence="1">O-antigen ligase family protein</fullName>
    </submittedName>
</protein>
<keyword evidence="2" id="KW-1185">Reference proteome</keyword>
<evidence type="ECO:0000313" key="2">
    <source>
        <dbReference type="Proteomes" id="UP000095472"/>
    </source>
</evidence>
<gene>
    <name evidence="1" type="ORF">BH720_019850</name>
</gene>
<sequence length="132" mass="15144">MILIVFVTTSGVTWLVENWEGFLFGLGKEPTLSGRTYLWEASIEKIRQRPWLGYGYQAFWQVSGGAEYVWTAVRYQPAHSHNGFINLTLDLGLLGSFFFAMSLVTIYIRGVSWLRVTQSSAALWYRCCMLRS</sequence>
<keyword evidence="1" id="KW-0436">Ligase</keyword>
<reference evidence="1 2" key="1">
    <citation type="journal article" date="2016" name="Genome Announc.">
        <title>Draft Genome Sequence of the Thermotolerant Cyanobacterium Desertifilum sp. IPPAS B-1220.</title>
        <authorList>
            <person name="Mironov K.S."/>
            <person name="Sinetova M.A."/>
            <person name="Bolatkhan K."/>
            <person name="Zayadan B.K."/>
            <person name="Ustinova V.V."/>
            <person name="Kupriyanova E.V."/>
            <person name="Skrypnik A.N."/>
            <person name="Gogoleva N.E."/>
            <person name="Gogolev Y.V."/>
            <person name="Los D.A."/>
        </authorList>
    </citation>
    <scope>NUCLEOTIDE SEQUENCE [LARGE SCALE GENOMIC DNA]</scope>
    <source>
        <strain evidence="1 2">IPPAS B-1220</strain>
    </source>
</reference>